<gene>
    <name evidence="3" type="ORF">ENP13_08340</name>
</gene>
<dbReference type="Gene3D" id="3.90.550.10">
    <property type="entry name" value="Spore Coat Polysaccharide Biosynthesis Protein SpsA, Chain A"/>
    <property type="match status" value="1"/>
</dbReference>
<proteinExistence type="predicted"/>
<dbReference type="InterPro" id="IPR001173">
    <property type="entry name" value="Glyco_trans_2-like"/>
</dbReference>
<dbReference type="InterPro" id="IPR050256">
    <property type="entry name" value="Glycosyltransferase_2"/>
</dbReference>
<reference evidence="3" key="1">
    <citation type="journal article" date="2020" name="mSystems">
        <title>Genome- and Community-Level Interaction Insights into Carbon Utilization and Element Cycling Functions of Hydrothermarchaeota in Hydrothermal Sediment.</title>
        <authorList>
            <person name="Zhou Z."/>
            <person name="Liu Y."/>
            <person name="Xu W."/>
            <person name="Pan J."/>
            <person name="Luo Z.H."/>
            <person name="Li M."/>
        </authorList>
    </citation>
    <scope>NUCLEOTIDE SEQUENCE [LARGE SCALE GENOMIC DNA]</scope>
    <source>
        <strain evidence="3">SpSt-192</strain>
    </source>
</reference>
<feature type="region of interest" description="Disordered" evidence="1">
    <location>
        <begin position="300"/>
        <end position="322"/>
    </location>
</feature>
<protein>
    <submittedName>
        <fullName evidence="3">Glycosyltransferase</fullName>
    </submittedName>
</protein>
<evidence type="ECO:0000313" key="3">
    <source>
        <dbReference type="EMBL" id="HEX71233.1"/>
    </source>
</evidence>
<feature type="region of interest" description="Disordered" evidence="1">
    <location>
        <begin position="1"/>
        <end position="41"/>
    </location>
</feature>
<dbReference type="SUPFAM" id="SSF53448">
    <property type="entry name" value="Nucleotide-diphospho-sugar transferases"/>
    <property type="match status" value="1"/>
</dbReference>
<dbReference type="GO" id="GO:0016740">
    <property type="term" value="F:transferase activity"/>
    <property type="evidence" value="ECO:0007669"/>
    <property type="project" value="UniProtKB-KW"/>
</dbReference>
<dbReference type="EMBL" id="DSID01000632">
    <property type="protein sequence ID" value="HEX71233.1"/>
    <property type="molecule type" value="Genomic_DNA"/>
</dbReference>
<feature type="domain" description="Glycosyltransferase 2-like" evidence="2">
    <location>
        <begin position="57"/>
        <end position="180"/>
    </location>
</feature>
<sequence>MHLDRNARSHRSLGTISGQEGKGRVRSLDSRNPGSVAEPERELGCPAVSLPEFVPVSVIVPTLNEADNIEPLLARLERVLPAGSEIIFVDDSDDETPAVIRSIQQRARHPIRLIHRPPHRRTGGLGGAVATGLEVAHSPWACVLDADLQHPPELIPCLLEQALRDSADLAIASRYRSTGVGCGGPTWLRSTLSRALVTATRVLFWRRLRGVTDPLSGFFLVHATAIDCRALRPRGFKILLEILVRHPHLRTLEVSFQLDRRHAGRSKASLREGMRYLVHLTALRLSRPYSGTAARGWESEASRELQVPSARRWSGEHEELGD</sequence>
<name>A0A7C3ABF9_9BACT</name>
<dbReference type="AlphaFoldDB" id="A0A7C3ABF9"/>
<evidence type="ECO:0000256" key="1">
    <source>
        <dbReference type="SAM" id="MobiDB-lite"/>
    </source>
</evidence>
<dbReference type="PANTHER" id="PTHR48090:SF7">
    <property type="entry name" value="RFBJ PROTEIN"/>
    <property type="match status" value="1"/>
</dbReference>
<organism evidence="3">
    <name type="scientific">Thermorudis sp</name>
    <dbReference type="NCBI Taxonomy" id="1969470"/>
    <lineage>
        <taxon>Bacteria</taxon>
        <taxon>Pseudomonadati</taxon>
        <taxon>Thermomicrobiota</taxon>
        <taxon>Thermomicrobia</taxon>
        <taxon>Thermomicrobia incertae sedis</taxon>
        <taxon>Thermorudis</taxon>
    </lineage>
</organism>
<dbReference type="Pfam" id="PF00535">
    <property type="entry name" value="Glycos_transf_2"/>
    <property type="match status" value="1"/>
</dbReference>
<evidence type="ECO:0000259" key="2">
    <source>
        <dbReference type="Pfam" id="PF00535"/>
    </source>
</evidence>
<feature type="compositionally biased region" description="Basic and acidic residues" evidence="1">
    <location>
        <begin position="313"/>
        <end position="322"/>
    </location>
</feature>
<keyword evidence="3" id="KW-0808">Transferase</keyword>
<comment type="caution">
    <text evidence="3">The sequence shown here is derived from an EMBL/GenBank/DDBJ whole genome shotgun (WGS) entry which is preliminary data.</text>
</comment>
<accession>A0A7C3ABF9</accession>
<dbReference type="InterPro" id="IPR029044">
    <property type="entry name" value="Nucleotide-diphossugar_trans"/>
</dbReference>
<dbReference type="PANTHER" id="PTHR48090">
    <property type="entry name" value="UNDECAPRENYL-PHOSPHATE 4-DEOXY-4-FORMAMIDO-L-ARABINOSE TRANSFERASE-RELATED"/>
    <property type="match status" value="1"/>
</dbReference>